<keyword evidence="6" id="KW-1185">Reference proteome</keyword>
<gene>
    <name evidence="5" type="ORF">EKG83_34650</name>
</gene>
<accession>A0A5Q0HEG8</accession>
<evidence type="ECO:0000256" key="3">
    <source>
        <dbReference type="ARBA" id="ARBA00022840"/>
    </source>
</evidence>
<evidence type="ECO:0000256" key="2">
    <source>
        <dbReference type="ARBA" id="ARBA00022741"/>
    </source>
</evidence>
<dbReference type="InterPro" id="IPR017871">
    <property type="entry name" value="ABC_transporter-like_CS"/>
</dbReference>
<dbReference type="PANTHER" id="PTHR42939:SF1">
    <property type="entry name" value="ABC TRANSPORTER ATP-BINDING PROTEIN ALBC-RELATED"/>
    <property type="match status" value="1"/>
</dbReference>
<reference evidence="6" key="1">
    <citation type="journal article" date="2021" name="Curr. Microbiol.">
        <title>Complete genome of nocamycin-producing strain Saccharothrix syringae NRRL B-16468 reveals the biosynthetic potential for secondary metabolites.</title>
        <authorList>
            <person name="Mo X."/>
            <person name="Yang S."/>
        </authorList>
    </citation>
    <scope>NUCLEOTIDE SEQUENCE [LARGE SCALE GENOMIC DNA]</scope>
    <source>
        <strain evidence="6">ATCC 51364 / DSM 43886 / JCM 6844 / KCTC 9398 / NBRC 14523 / NRRL B-16468 / INA 2240</strain>
    </source>
</reference>
<dbReference type="PROSITE" id="PS00211">
    <property type="entry name" value="ABC_TRANSPORTER_1"/>
    <property type="match status" value="1"/>
</dbReference>
<dbReference type="InterPro" id="IPR027417">
    <property type="entry name" value="P-loop_NTPase"/>
</dbReference>
<dbReference type="EMBL" id="CP034550">
    <property type="protein sequence ID" value="QFZ24686.1"/>
    <property type="molecule type" value="Genomic_DNA"/>
</dbReference>
<keyword evidence="3 5" id="KW-0067">ATP-binding</keyword>
<evidence type="ECO:0000313" key="5">
    <source>
        <dbReference type="EMBL" id="QFZ24686.1"/>
    </source>
</evidence>
<name>A0A5Q0HEG8_SACSY</name>
<dbReference type="AlphaFoldDB" id="A0A5Q0HEG8"/>
<dbReference type="Pfam" id="PF00005">
    <property type="entry name" value="ABC_tran"/>
    <property type="match status" value="1"/>
</dbReference>
<dbReference type="InterPro" id="IPR003593">
    <property type="entry name" value="AAA+_ATPase"/>
</dbReference>
<protein>
    <submittedName>
        <fullName evidence="5">ATP-binding cassette domain-containing protein</fullName>
    </submittedName>
</protein>
<dbReference type="Gene3D" id="3.40.50.300">
    <property type="entry name" value="P-loop containing nucleotide triphosphate hydrolases"/>
    <property type="match status" value="1"/>
</dbReference>
<dbReference type="OrthoDB" id="5182800at2"/>
<dbReference type="InterPro" id="IPR051782">
    <property type="entry name" value="ABC_Transporter_VariousFunc"/>
</dbReference>
<evidence type="ECO:0000259" key="4">
    <source>
        <dbReference type="PROSITE" id="PS50893"/>
    </source>
</evidence>
<dbReference type="SUPFAM" id="SSF52540">
    <property type="entry name" value="P-loop containing nucleoside triphosphate hydrolases"/>
    <property type="match status" value="1"/>
</dbReference>
<dbReference type="GO" id="GO:0016887">
    <property type="term" value="F:ATP hydrolysis activity"/>
    <property type="evidence" value="ECO:0007669"/>
    <property type="project" value="InterPro"/>
</dbReference>
<proteinExistence type="predicted"/>
<organism evidence="5 6">
    <name type="scientific">Saccharothrix syringae</name>
    <name type="common">Nocardiopsis syringae</name>
    <dbReference type="NCBI Taxonomy" id="103733"/>
    <lineage>
        <taxon>Bacteria</taxon>
        <taxon>Bacillati</taxon>
        <taxon>Actinomycetota</taxon>
        <taxon>Actinomycetes</taxon>
        <taxon>Pseudonocardiales</taxon>
        <taxon>Pseudonocardiaceae</taxon>
        <taxon>Saccharothrix</taxon>
    </lineage>
</organism>
<evidence type="ECO:0000256" key="1">
    <source>
        <dbReference type="ARBA" id="ARBA00022448"/>
    </source>
</evidence>
<keyword evidence="2" id="KW-0547">Nucleotide-binding</keyword>
<dbReference type="KEGG" id="ssyi:EKG83_34650"/>
<dbReference type="PANTHER" id="PTHR42939">
    <property type="entry name" value="ABC TRANSPORTER ATP-BINDING PROTEIN ALBC-RELATED"/>
    <property type="match status" value="1"/>
</dbReference>
<evidence type="ECO:0000313" key="6">
    <source>
        <dbReference type="Proteomes" id="UP000325787"/>
    </source>
</evidence>
<dbReference type="Proteomes" id="UP000325787">
    <property type="component" value="Chromosome"/>
</dbReference>
<dbReference type="PROSITE" id="PS50893">
    <property type="entry name" value="ABC_TRANSPORTER_2"/>
    <property type="match status" value="1"/>
</dbReference>
<sequence length="284" mass="29671">MSLPHPSVRCPPTPNSTRVLYKPSTGPHLGPGIITPVVRLDRIGKRYGRGPWVLRDLSLDVPRGEVVVLRGGNGSGKSTLLRVAAGVTAPTTGRVTRGASVGYAPERFPTGVRLSARDYLRRLAAVRGVPARWDLVEALNFAGDPDAPMATLSKGNAQKVALVQALQATDLLVLDEPWAGLDAATGAVLGELVTSAGAAVLLTDHHGHELPGAREVHLGEARGGVVVIELDRVGEAFSLIEALEGVSSVRSVGSGARVEVRVGHSDGVLVEALRLGCSVRSVRS</sequence>
<feature type="domain" description="ABC transporter" evidence="4">
    <location>
        <begin position="38"/>
        <end position="255"/>
    </location>
</feature>
<dbReference type="GO" id="GO:0005524">
    <property type="term" value="F:ATP binding"/>
    <property type="evidence" value="ECO:0007669"/>
    <property type="project" value="UniProtKB-KW"/>
</dbReference>
<keyword evidence="1" id="KW-0813">Transport</keyword>
<dbReference type="InterPro" id="IPR003439">
    <property type="entry name" value="ABC_transporter-like_ATP-bd"/>
</dbReference>
<dbReference type="SMART" id="SM00382">
    <property type="entry name" value="AAA"/>
    <property type="match status" value="1"/>
</dbReference>